<feature type="non-terminal residue" evidence="1">
    <location>
        <position position="1"/>
    </location>
</feature>
<accession>A0A0H5RQU2</accession>
<sequence>RCFFPKRFHTPKTTIAVTVLVKGDADNTMMPPAFTPFTALVATLHDRALAMDVLHKTLESVVSYMGDSELHVVAVDAGILSDLRFWLNHSEVIKRSDIQIVVWVIIEKLMNLFDGRQVFLDEVGIPIHISLFS</sequence>
<reference evidence="1" key="1">
    <citation type="submission" date="2015-04" db="EMBL/GenBank/DDBJ databases">
        <title>The genome sequence of the plant pathogenic Rhizarian Plasmodiophora brassicae reveals insights in its biotrophic life cycle and the origin of chitin synthesis.</title>
        <authorList>
            <person name="Schwelm A."/>
            <person name="Fogelqvist J."/>
            <person name="Knaust A."/>
            <person name="Julke S."/>
            <person name="Lilja T."/>
            <person name="Dhandapani V."/>
            <person name="Bonilla-Rosso G."/>
            <person name="Karlsson M."/>
            <person name="Shevchenko A."/>
            <person name="Choi S.R."/>
            <person name="Kim H.G."/>
            <person name="Park J.Y."/>
            <person name="Lim Y.P."/>
            <person name="Ludwig-Muller J."/>
            <person name="Dixelius C."/>
        </authorList>
    </citation>
    <scope>NUCLEOTIDE SEQUENCE</scope>
    <source>
        <tissue evidence="1">Potato root galls</tissue>
    </source>
</reference>
<organism evidence="1">
    <name type="scientific">Spongospora subterranea</name>
    <dbReference type="NCBI Taxonomy" id="70186"/>
    <lineage>
        <taxon>Eukaryota</taxon>
        <taxon>Sar</taxon>
        <taxon>Rhizaria</taxon>
        <taxon>Endomyxa</taxon>
        <taxon>Phytomyxea</taxon>
        <taxon>Plasmodiophorida</taxon>
        <taxon>Plasmodiophoridae</taxon>
        <taxon>Spongospora</taxon>
    </lineage>
</organism>
<dbReference type="EMBL" id="HACM01010647">
    <property type="protein sequence ID" value="CRZ11089.1"/>
    <property type="molecule type" value="Transcribed_RNA"/>
</dbReference>
<protein>
    <submittedName>
        <fullName evidence="1">Uncharacterized protein</fullName>
    </submittedName>
</protein>
<name>A0A0H5RQU2_9EUKA</name>
<dbReference type="AlphaFoldDB" id="A0A0H5RQU2"/>
<proteinExistence type="predicted"/>
<evidence type="ECO:0000313" key="1">
    <source>
        <dbReference type="EMBL" id="CRZ11089.1"/>
    </source>
</evidence>